<gene>
    <name evidence="1" type="ORF">RWH43_00835</name>
</gene>
<accession>A0ABU3RR66</accession>
<evidence type="ECO:0000313" key="2">
    <source>
        <dbReference type="Proteomes" id="UP001256673"/>
    </source>
</evidence>
<dbReference type="RefSeq" id="WP_316000414.1">
    <property type="nucleotide sequence ID" value="NZ_JAWDIU010000001.1"/>
</dbReference>
<protein>
    <submittedName>
        <fullName evidence="1">Uncharacterized protein</fullName>
    </submittedName>
</protein>
<reference evidence="1 2" key="1">
    <citation type="submission" date="2023-09" db="EMBL/GenBank/DDBJ databases">
        <title>Microbacterium fusihabitans sp. nov., Microbacterium phycihabitans sp. nov., and Microbacterium cervinum sp. nov., isolated from dried seaweeds of beach.</title>
        <authorList>
            <person name="Lee S.D."/>
        </authorList>
    </citation>
    <scope>NUCLEOTIDE SEQUENCE [LARGE SCALE GENOMIC DNA]</scope>
    <source>
        <strain evidence="1 2">KSW2-21</strain>
    </source>
</reference>
<proteinExistence type="predicted"/>
<dbReference type="EMBL" id="JAWDIU010000001">
    <property type="protein sequence ID" value="MDU0325289.1"/>
    <property type="molecule type" value="Genomic_DNA"/>
</dbReference>
<sequence length="138" mass="15242">MEAECDGSEVVIRFSPFLAHRLEENAQDTFDDDQDRGVNPPRYGVSVIAGYCEDGEDLEATITRLTKQTTLRGKRIAVVTGTMLRREGFDLVKDPTTKEPLHHLVGEDPFSAPPRVDVLASLLDDNRTGNPAWMEGAA</sequence>
<dbReference type="Proteomes" id="UP001256673">
    <property type="component" value="Unassembled WGS sequence"/>
</dbReference>
<comment type="caution">
    <text evidence="1">The sequence shown here is derived from an EMBL/GenBank/DDBJ whole genome shotgun (WGS) entry which is preliminary data.</text>
</comment>
<evidence type="ECO:0000313" key="1">
    <source>
        <dbReference type="EMBL" id="MDU0325289.1"/>
    </source>
</evidence>
<organism evidence="1 2">
    <name type="scientific">Microbacterium algihabitans</name>
    <dbReference type="NCBI Taxonomy" id="3075992"/>
    <lineage>
        <taxon>Bacteria</taxon>
        <taxon>Bacillati</taxon>
        <taxon>Actinomycetota</taxon>
        <taxon>Actinomycetes</taxon>
        <taxon>Micrococcales</taxon>
        <taxon>Microbacteriaceae</taxon>
        <taxon>Microbacterium</taxon>
    </lineage>
</organism>
<keyword evidence="2" id="KW-1185">Reference proteome</keyword>
<name>A0ABU3RR66_9MICO</name>